<evidence type="ECO:0000256" key="5">
    <source>
        <dbReference type="RuleBase" id="RU361279"/>
    </source>
</evidence>
<gene>
    <name evidence="6" type="ORF">H8S55_00700</name>
</gene>
<keyword evidence="5" id="KW-0460">Magnesium</keyword>
<proteinExistence type="inferred from homology"/>
<dbReference type="GO" id="GO:0005524">
    <property type="term" value="F:ATP binding"/>
    <property type="evidence" value="ECO:0007669"/>
    <property type="project" value="UniProtKB-KW"/>
</dbReference>
<feature type="binding site" evidence="4">
    <location>
        <begin position="138"/>
        <end position="146"/>
    </location>
    <ligand>
        <name>ATP</name>
        <dbReference type="ChEBI" id="CHEBI:30616"/>
    </ligand>
</feature>
<keyword evidence="7" id="KW-1185">Reference proteome</keyword>
<dbReference type="SUPFAM" id="SSF100950">
    <property type="entry name" value="NagB/RpiA/CoA transferase-like"/>
    <property type="match status" value="1"/>
</dbReference>
<keyword evidence="2 4" id="KW-0547">Nucleotide-binding</keyword>
<comment type="cofactor">
    <cofactor evidence="5">
        <name>Mg(2+)</name>
        <dbReference type="ChEBI" id="CHEBI:18420"/>
    </cofactor>
</comment>
<organism evidence="6 7">
    <name type="scientific">Flintibacter faecis</name>
    <dbReference type="NCBI Taxonomy" id="2763047"/>
    <lineage>
        <taxon>Bacteria</taxon>
        <taxon>Bacillati</taxon>
        <taxon>Bacillota</taxon>
        <taxon>Clostridia</taxon>
        <taxon>Eubacteriales</taxon>
        <taxon>Flintibacter</taxon>
    </lineage>
</organism>
<dbReference type="Gene3D" id="3.40.50.10420">
    <property type="entry name" value="NagB/RpiA/CoA transferase-like"/>
    <property type="match status" value="1"/>
</dbReference>
<dbReference type="Proteomes" id="UP000602260">
    <property type="component" value="Unassembled WGS sequence"/>
</dbReference>
<dbReference type="RefSeq" id="WP_186877393.1">
    <property type="nucleotide sequence ID" value="NZ_JACOPN010000001.1"/>
</dbReference>
<evidence type="ECO:0000256" key="4">
    <source>
        <dbReference type="PIRSR" id="PIRSR006806-1"/>
    </source>
</evidence>
<dbReference type="EMBL" id="JACOPN010000001">
    <property type="protein sequence ID" value="MBC5715861.1"/>
    <property type="molecule type" value="Genomic_DNA"/>
</dbReference>
<evidence type="ECO:0000313" key="6">
    <source>
        <dbReference type="EMBL" id="MBC5715861.1"/>
    </source>
</evidence>
<sequence length="192" mass="21693">MALTIAEEKKQLRSNIRKTLAAIPQEELTRSDDALFARFLALPQVQQAKTIFAFWGIPGKEPETARMIQTLVSQGKRVGLPRMLPGHLMEIRQYMPDRPMVSVSFGISEPDLTCPILTQDEIDLILVPAVCYDKAGYRLGFGGGYYDRWLEHFNGFRVGMCRNAVLQDKVPTEPHDSRVDLLLTETERIVCG</sequence>
<evidence type="ECO:0000256" key="2">
    <source>
        <dbReference type="ARBA" id="ARBA00022741"/>
    </source>
</evidence>
<dbReference type="NCBIfam" id="TIGR02727">
    <property type="entry name" value="MTHFS_bact"/>
    <property type="match status" value="1"/>
</dbReference>
<name>A0A8J6M4T1_9FIRM</name>
<dbReference type="InterPro" id="IPR024185">
    <property type="entry name" value="FTHF_cligase-like_sf"/>
</dbReference>
<comment type="catalytic activity">
    <reaction evidence="5">
        <text>(6S)-5-formyl-5,6,7,8-tetrahydrofolate + ATP = (6R)-5,10-methenyltetrahydrofolate + ADP + phosphate</text>
        <dbReference type="Rhea" id="RHEA:10488"/>
        <dbReference type="ChEBI" id="CHEBI:30616"/>
        <dbReference type="ChEBI" id="CHEBI:43474"/>
        <dbReference type="ChEBI" id="CHEBI:57455"/>
        <dbReference type="ChEBI" id="CHEBI:57457"/>
        <dbReference type="ChEBI" id="CHEBI:456216"/>
        <dbReference type="EC" id="6.3.3.2"/>
    </reaction>
</comment>
<accession>A0A8J6M4T1</accession>
<dbReference type="PANTHER" id="PTHR23407">
    <property type="entry name" value="ATPASE INHIBITOR/5-FORMYLTETRAHYDROFOLATE CYCLO-LIGASE"/>
    <property type="match status" value="1"/>
</dbReference>
<dbReference type="PIRSF" id="PIRSF006806">
    <property type="entry name" value="FTHF_cligase"/>
    <property type="match status" value="1"/>
</dbReference>
<dbReference type="AlphaFoldDB" id="A0A8J6M4T1"/>
<evidence type="ECO:0000256" key="1">
    <source>
        <dbReference type="ARBA" id="ARBA00010638"/>
    </source>
</evidence>
<dbReference type="GO" id="GO:0046872">
    <property type="term" value="F:metal ion binding"/>
    <property type="evidence" value="ECO:0007669"/>
    <property type="project" value="UniProtKB-KW"/>
</dbReference>
<dbReference type="GO" id="GO:0030272">
    <property type="term" value="F:5-formyltetrahydrofolate cyclo-ligase activity"/>
    <property type="evidence" value="ECO:0007669"/>
    <property type="project" value="UniProtKB-EC"/>
</dbReference>
<dbReference type="InterPro" id="IPR037171">
    <property type="entry name" value="NagB/RpiA_transferase-like"/>
</dbReference>
<keyword evidence="3 4" id="KW-0067">ATP-binding</keyword>
<keyword evidence="6" id="KW-0436">Ligase</keyword>
<comment type="caution">
    <text evidence="6">The sequence shown here is derived from an EMBL/GenBank/DDBJ whole genome shotgun (WGS) entry which is preliminary data.</text>
</comment>
<comment type="similarity">
    <text evidence="1 5">Belongs to the 5-formyltetrahydrofolate cyclo-ligase family.</text>
</comment>
<dbReference type="GO" id="GO:0035999">
    <property type="term" value="P:tetrahydrofolate interconversion"/>
    <property type="evidence" value="ECO:0007669"/>
    <property type="project" value="TreeGrafter"/>
</dbReference>
<dbReference type="Pfam" id="PF01812">
    <property type="entry name" value="5-FTHF_cyc-lig"/>
    <property type="match status" value="1"/>
</dbReference>
<evidence type="ECO:0000256" key="3">
    <source>
        <dbReference type="ARBA" id="ARBA00022840"/>
    </source>
</evidence>
<reference evidence="6" key="1">
    <citation type="submission" date="2020-08" db="EMBL/GenBank/DDBJ databases">
        <title>Genome public.</title>
        <authorList>
            <person name="Liu C."/>
            <person name="Sun Q."/>
        </authorList>
    </citation>
    <scope>NUCLEOTIDE SEQUENCE</scope>
    <source>
        <strain evidence="6">BX5</strain>
    </source>
</reference>
<dbReference type="PANTHER" id="PTHR23407:SF1">
    <property type="entry name" value="5-FORMYLTETRAHYDROFOLATE CYCLO-LIGASE"/>
    <property type="match status" value="1"/>
</dbReference>
<feature type="binding site" evidence="4">
    <location>
        <begin position="9"/>
        <end position="13"/>
    </location>
    <ligand>
        <name>ATP</name>
        <dbReference type="ChEBI" id="CHEBI:30616"/>
    </ligand>
</feature>
<protein>
    <recommendedName>
        <fullName evidence="5">5-formyltetrahydrofolate cyclo-ligase</fullName>
        <ecNumber evidence="5">6.3.3.2</ecNumber>
    </recommendedName>
</protein>
<feature type="binding site" evidence="4">
    <location>
        <position position="61"/>
    </location>
    <ligand>
        <name>substrate</name>
    </ligand>
</feature>
<dbReference type="GO" id="GO:0009396">
    <property type="term" value="P:folic acid-containing compound biosynthetic process"/>
    <property type="evidence" value="ECO:0007669"/>
    <property type="project" value="TreeGrafter"/>
</dbReference>
<evidence type="ECO:0000313" key="7">
    <source>
        <dbReference type="Proteomes" id="UP000602260"/>
    </source>
</evidence>
<dbReference type="InterPro" id="IPR002698">
    <property type="entry name" value="FTHF_cligase"/>
</dbReference>
<dbReference type="EC" id="6.3.3.2" evidence="5"/>
<keyword evidence="5" id="KW-0479">Metal-binding</keyword>